<evidence type="ECO:0000256" key="1">
    <source>
        <dbReference type="SAM" id="Phobius"/>
    </source>
</evidence>
<proteinExistence type="predicted"/>
<dbReference type="EnsemblPlants" id="TuG1812S0002400400.01.T01">
    <property type="protein sequence ID" value="TuG1812S0002400400.01.T01.s_cds11604"/>
    <property type="gene ID" value="TuG1812S0002400400.01"/>
</dbReference>
<evidence type="ECO:0000313" key="3">
    <source>
        <dbReference type="Proteomes" id="UP000015106"/>
    </source>
</evidence>
<name>A0A8R7VJK4_TRIUA</name>
<evidence type="ECO:0000313" key="2">
    <source>
        <dbReference type="EnsemblPlants" id="TuG1812S0002400400.01.T01.s_cds11604"/>
    </source>
</evidence>
<sequence>MRRCRAANVTEPHPRSVVVPHLLRRRRDPLRVVHCNGLSQAIQALSTDSTHAHTSDTHREHLLTGCAVQLGAGVCEDGLVLDVLLVPALLHFGFPHGRILLVLVGAVAATGVLVVIVIVAVAVAVAVAGDGVLDLLHLVLDLLEHRLVLLLVPVHLLLPALPLSCSHTRMPFASKSTTNS</sequence>
<organism evidence="2 3">
    <name type="scientific">Triticum urartu</name>
    <name type="common">Red wild einkorn</name>
    <name type="synonym">Crithodium urartu</name>
    <dbReference type="NCBI Taxonomy" id="4572"/>
    <lineage>
        <taxon>Eukaryota</taxon>
        <taxon>Viridiplantae</taxon>
        <taxon>Streptophyta</taxon>
        <taxon>Embryophyta</taxon>
        <taxon>Tracheophyta</taxon>
        <taxon>Spermatophyta</taxon>
        <taxon>Magnoliopsida</taxon>
        <taxon>Liliopsida</taxon>
        <taxon>Poales</taxon>
        <taxon>Poaceae</taxon>
        <taxon>BOP clade</taxon>
        <taxon>Pooideae</taxon>
        <taxon>Triticodae</taxon>
        <taxon>Triticeae</taxon>
        <taxon>Triticinae</taxon>
        <taxon>Triticum</taxon>
    </lineage>
</organism>
<dbReference type="Gramene" id="TuG1812S0002400400.01.T01">
    <property type="protein sequence ID" value="TuG1812S0002400400.01.T01.s_cds11604"/>
    <property type="gene ID" value="TuG1812S0002400400.01"/>
</dbReference>
<keyword evidence="1" id="KW-0472">Membrane</keyword>
<keyword evidence="1" id="KW-0812">Transmembrane</keyword>
<protein>
    <submittedName>
        <fullName evidence="2">Uncharacterized protein</fullName>
    </submittedName>
</protein>
<feature type="transmembrane region" description="Helical" evidence="1">
    <location>
        <begin position="99"/>
        <end position="127"/>
    </location>
</feature>
<feature type="transmembrane region" description="Helical" evidence="1">
    <location>
        <begin position="147"/>
        <end position="165"/>
    </location>
</feature>
<keyword evidence="3" id="KW-1185">Reference proteome</keyword>
<dbReference type="AlphaFoldDB" id="A0A8R7VJK4"/>
<reference evidence="3" key="1">
    <citation type="journal article" date="2013" name="Nature">
        <title>Draft genome of the wheat A-genome progenitor Triticum urartu.</title>
        <authorList>
            <person name="Ling H.Q."/>
            <person name="Zhao S."/>
            <person name="Liu D."/>
            <person name="Wang J."/>
            <person name="Sun H."/>
            <person name="Zhang C."/>
            <person name="Fan H."/>
            <person name="Li D."/>
            <person name="Dong L."/>
            <person name="Tao Y."/>
            <person name="Gao C."/>
            <person name="Wu H."/>
            <person name="Li Y."/>
            <person name="Cui Y."/>
            <person name="Guo X."/>
            <person name="Zheng S."/>
            <person name="Wang B."/>
            <person name="Yu K."/>
            <person name="Liang Q."/>
            <person name="Yang W."/>
            <person name="Lou X."/>
            <person name="Chen J."/>
            <person name="Feng M."/>
            <person name="Jian J."/>
            <person name="Zhang X."/>
            <person name="Luo G."/>
            <person name="Jiang Y."/>
            <person name="Liu J."/>
            <person name="Wang Z."/>
            <person name="Sha Y."/>
            <person name="Zhang B."/>
            <person name="Wu H."/>
            <person name="Tang D."/>
            <person name="Shen Q."/>
            <person name="Xue P."/>
            <person name="Zou S."/>
            <person name="Wang X."/>
            <person name="Liu X."/>
            <person name="Wang F."/>
            <person name="Yang Y."/>
            <person name="An X."/>
            <person name="Dong Z."/>
            <person name="Zhang K."/>
            <person name="Zhang X."/>
            <person name="Luo M.C."/>
            <person name="Dvorak J."/>
            <person name="Tong Y."/>
            <person name="Wang J."/>
            <person name="Yang H."/>
            <person name="Li Z."/>
            <person name="Wang D."/>
            <person name="Zhang A."/>
            <person name="Wang J."/>
        </authorList>
    </citation>
    <scope>NUCLEOTIDE SEQUENCE</scope>
    <source>
        <strain evidence="3">cv. G1812</strain>
    </source>
</reference>
<dbReference type="Proteomes" id="UP000015106">
    <property type="component" value="Unassembled WGS sequence"/>
</dbReference>
<accession>A0A8R7VJK4</accession>
<reference evidence="2" key="2">
    <citation type="submission" date="2022-06" db="UniProtKB">
        <authorList>
            <consortium name="EnsemblPlants"/>
        </authorList>
    </citation>
    <scope>IDENTIFICATION</scope>
</reference>
<keyword evidence="1" id="KW-1133">Transmembrane helix</keyword>